<keyword evidence="2" id="KW-1185">Reference proteome</keyword>
<dbReference type="AlphaFoldDB" id="A0A1Y1Y156"/>
<dbReference type="EMBL" id="MCFA01000440">
    <property type="protein sequence ID" value="ORX91740.1"/>
    <property type="molecule type" value="Genomic_DNA"/>
</dbReference>
<sequence>GIGTPAIGAWFSRRLALDYQGGDTTSDKANNMRVQDSNWLLITQAYPLSPNKHYIVASAGLFIVVTSTASLPHQTTFHSEGPSSARTTRNSIKMVRFFTFAATLAFAFTALTAPSPQSCGGTAIGGSDCSFNDQCRSCRCINGICARANLMVARQCGGTAIPGSDCGFDDQCRSCHCDNGICA</sequence>
<reference evidence="1 2" key="1">
    <citation type="submission" date="2016-07" db="EMBL/GenBank/DDBJ databases">
        <title>Pervasive Adenine N6-methylation of Active Genes in Fungi.</title>
        <authorList>
            <consortium name="DOE Joint Genome Institute"/>
            <person name="Mondo S.J."/>
            <person name="Dannebaum R.O."/>
            <person name="Kuo R.C."/>
            <person name="Labutti K."/>
            <person name="Haridas S."/>
            <person name="Kuo A."/>
            <person name="Salamov A."/>
            <person name="Ahrendt S.R."/>
            <person name="Lipzen A."/>
            <person name="Sullivan W."/>
            <person name="Andreopoulos W.B."/>
            <person name="Clum A."/>
            <person name="Lindquist E."/>
            <person name="Daum C."/>
            <person name="Ramamoorthy G.K."/>
            <person name="Gryganskyi A."/>
            <person name="Culley D."/>
            <person name="Magnuson J.K."/>
            <person name="James T.Y."/>
            <person name="O'Malley M.A."/>
            <person name="Stajich J.E."/>
            <person name="Spatafora J.W."/>
            <person name="Visel A."/>
            <person name="Grigoriev I.V."/>
        </authorList>
    </citation>
    <scope>NUCLEOTIDE SEQUENCE [LARGE SCALE GENOMIC DNA]</scope>
    <source>
        <strain evidence="1 2">CBS 115471</strain>
    </source>
</reference>
<dbReference type="OrthoDB" id="3792276at2759"/>
<accession>A0A1Y1Y156</accession>
<evidence type="ECO:0000313" key="2">
    <source>
        <dbReference type="Proteomes" id="UP000193144"/>
    </source>
</evidence>
<organism evidence="1 2">
    <name type="scientific">Clohesyomyces aquaticus</name>
    <dbReference type="NCBI Taxonomy" id="1231657"/>
    <lineage>
        <taxon>Eukaryota</taxon>
        <taxon>Fungi</taxon>
        <taxon>Dikarya</taxon>
        <taxon>Ascomycota</taxon>
        <taxon>Pezizomycotina</taxon>
        <taxon>Dothideomycetes</taxon>
        <taxon>Pleosporomycetidae</taxon>
        <taxon>Pleosporales</taxon>
        <taxon>Lindgomycetaceae</taxon>
        <taxon>Clohesyomyces</taxon>
    </lineage>
</organism>
<feature type="non-terminal residue" evidence="1">
    <location>
        <position position="1"/>
    </location>
</feature>
<evidence type="ECO:0000313" key="1">
    <source>
        <dbReference type="EMBL" id="ORX91740.1"/>
    </source>
</evidence>
<dbReference type="Proteomes" id="UP000193144">
    <property type="component" value="Unassembled WGS sequence"/>
</dbReference>
<gene>
    <name evidence="1" type="ORF">BCR34DRAFT_501261</name>
</gene>
<name>A0A1Y1Y156_9PLEO</name>
<comment type="caution">
    <text evidence="1">The sequence shown here is derived from an EMBL/GenBank/DDBJ whole genome shotgun (WGS) entry which is preliminary data.</text>
</comment>
<protein>
    <submittedName>
        <fullName evidence="1">Uncharacterized protein</fullName>
    </submittedName>
</protein>
<proteinExistence type="predicted"/>